<dbReference type="PROSITE" id="PS50294">
    <property type="entry name" value="WD_REPEATS_REGION"/>
    <property type="match status" value="3"/>
</dbReference>
<evidence type="ECO:0000313" key="4">
    <source>
        <dbReference type="EMBL" id="CAG1844179.1"/>
    </source>
</evidence>
<evidence type="ECO:0000313" key="6">
    <source>
        <dbReference type="Proteomes" id="UP000012960"/>
    </source>
</evidence>
<keyword evidence="1 3" id="KW-0853">WD repeat</keyword>
<dbReference type="FunCoup" id="A0A804IWW4">
    <property type="interactions" value="1087"/>
</dbReference>
<reference evidence="4" key="1">
    <citation type="submission" date="2021-03" db="EMBL/GenBank/DDBJ databases">
        <authorList>
            <consortium name="Genoscope - CEA"/>
            <person name="William W."/>
        </authorList>
    </citation>
    <scope>NUCLEOTIDE SEQUENCE</scope>
    <source>
        <strain evidence="4">Doubled-haploid Pahang</strain>
    </source>
</reference>
<dbReference type="PANTHER" id="PTHR14221:SF0">
    <property type="entry name" value="WD REPEAT-CONTAINING PROTEIN 44"/>
    <property type="match status" value="1"/>
</dbReference>
<reference evidence="5" key="2">
    <citation type="submission" date="2021-05" db="UniProtKB">
        <authorList>
            <consortium name="EnsemblPlants"/>
        </authorList>
    </citation>
    <scope>IDENTIFICATION</scope>
    <source>
        <strain evidence="5">subsp. malaccensis</strain>
    </source>
</reference>
<dbReference type="Gramene" id="Ma04_t33730.1">
    <property type="protein sequence ID" value="Ma04_p33730.1"/>
    <property type="gene ID" value="Ma04_g33730"/>
</dbReference>
<dbReference type="EnsemblPlants" id="Ma04_t33730.4">
    <property type="protein sequence ID" value="Ma04_p33730.4"/>
    <property type="gene ID" value="Ma04_g33730"/>
</dbReference>
<dbReference type="OMA" id="NYKGLRS"/>
<feature type="repeat" description="WD" evidence="3">
    <location>
        <begin position="271"/>
        <end position="302"/>
    </location>
</feature>
<dbReference type="Gramene" id="Ma04_t33730.2">
    <property type="protein sequence ID" value="Ma04_p33730.2"/>
    <property type="gene ID" value="Ma04_g33730"/>
</dbReference>
<dbReference type="SUPFAM" id="SSF50978">
    <property type="entry name" value="WD40 repeat-like"/>
    <property type="match status" value="1"/>
</dbReference>
<name>A0A804IWW4_MUSAM</name>
<evidence type="ECO:0000256" key="3">
    <source>
        <dbReference type="PROSITE-ProRule" id="PRU00221"/>
    </source>
</evidence>
<dbReference type="InterPro" id="IPR001680">
    <property type="entry name" value="WD40_rpt"/>
</dbReference>
<feature type="repeat" description="WD" evidence="3">
    <location>
        <begin position="374"/>
        <end position="414"/>
    </location>
</feature>
<dbReference type="Gramene" id="Ma04_t33730.4">
    <property type="protein sequence ID" value="Ma04_p33730.4"/>
    <property type="gene ID" value="Ma04_g33730"/>
</dbReference>
<evidence type="ECO:0000313" key="5">
    <source>
        <dbReference type="EnsemblPlants" id="Ma04_p33730.5"/>
    </source>
</evidence>
<dbReference type="InterPro" id="IPR020472">
    <property type="entry name" value="WD40_PAC1"/>
</dbReference>
<dbReference type="KEGG" id="mus:103982598"/>
<dbReference type="OrthoDB" id="408728at2759"/>
<feature type="repeat" description="WD" evidence="3">
    <location>
        <begin position="557"/>
        <end position="580"/>
    </location>
</feature>
<dbReference type="PROSITE" id="PS50082">
    <property type="entry name" value="WD_REPEATS_2"/>
    <property type="match status" value="4"/>
</dbReference>
<accession>A0A804IWW4</accession>
<protein>
    <submittedName>
        <fullName evidence="4">(wild Malaysian banana) hypothetical protein</fullName>
    </submittedName>
</protein>
<evidence type="ECO:0000256" key="2">
    <source>
        <dbReference type="ARBA" id="ARBA00022737"/>
    </source>
</evidence>
<dbReference type="Gramene" id="Ma04_t33730.5">
    <property type="protein sequence ID" value="Ma04_p33730.5"/>
    <property type="gene ID" value="Ma04_g33730"/>
</dbReference>
<organism evidence="5 6">
    <name type="scientific">Musa acuminata subsp. malaccensis</name>
    <name type="common">Wild banana</name>
    <name type="synonym">Musa malaccensis</name>
    <dbReference type="NCBI Taxonomy" id="214687"/>
    <lineage>
        <taxon>Eukaryota</taxon>
        <taxon>Viridiplantae</taxon>
        <taxon>Streptophyta</taxon>
        <taxon>Embryophyta</taxon>
        <taxon>Tracheophyta</taxon>
        <taxon>Spermatophyta</taxon>
        <taxon>Magnoliopsida</taxon>
        <taxon>Liliopsida</taxon>
        <taxon>Zingiberales</taxon>
        <taxon>Musaceae</taxon>
        <taxon>Musa</taxon>
    </lineage>
</organism>
<keyword evidence="2" id="KW-0677">Repeat</keyword>
<dbReference type="Proteomes" id="UP000012960">
    <property type="component" value="Unplaced"/>
</dbReference>
<dbReference type="Gramene" id="Ma04_t33730.3">
    <property type="protein sequence ID" value="Ma04_p33730.3"/>
    <property type="gene ID" value="Ma04_g33730"/>
</dbReference>
<dbReference type="Pfam" id="PF00400">
    <property type="entry name" value="WD40"/>
    <property type="match status" value="4"/>
</dbReference>
<gene>
    <name evidence="4" type="ORF">GSMUA_139740.1</name>
</gene>
<dbReference type="EnsemblPlants" id="Ma04_t33730.1">
    <property type="protein sequence ID" value="Ma04_p33730.1"/>
    <property type="gene ID" value="Ma04_g33730"/>
</dbReference>
<dbReference type="EnsemblPlants" id="Ma04_t33730.2">
    <property type="protein sequence ID" value="Ma04_p33730.2"/>
    <property type="gene ID" value="Ma04_g33730"/>
</dbReference>
<dbReference type="PANTHER" id="PTHR14221">
    <property type="entry name" value="WD REPEAT DOMAIN 44"/>
    <property type="match status" value="1"/>
</dbReference>
<dbReference type="Gene3D" id="2.130.10.10">
    <property type="entry name" value="YVTN repeat-like/Quinoprotein amine dehydrogenase"/>
    <property type="match status" value="1"/>
</dbReference>
<dbReference type="SMART" id="SM00320">
    <property type="entry name" value="WD40"/>
    <property type="match status" value="6"/>
</dbReference>
<dbReference type="InterPro" id="IPR036322">
    <property type="entry name" value="WD40_repeat_dom_sf"/>
</dbReference>
<dbReference type="InterPro" id="IPR040324">
    <property type="entry name" value="WDR44/Dgr2"/>
</dbReference>
<feature type="repeat" description="WD" evidence="3">
    <location>
        <begin position="414"/>
        <end position="449"/>
    </location>
</feature>
<keyword evidence="6" id="KW-1185">Reference proteome</keyword>
<dbReference type="AlphaFoldDB" id="A0A804IWW4"/>
<dbReference type="EnsemblPlants" id="Ma04_t33730.5">
    <property type="protein sequence ID" value="Ma04_p33730.5"/>
    <property type="gene ID" value="Ma04_g33730"/>
</dbReference>
<dbReference type="EMBL" id="HG996469">
    <property type="protein sequence ID" value="CAG1844179.1"/>
    <property type="molecule type" value="Genomic_DNA"/>
</dbReference>
<dbReference type="PRINTS" id="PR00320">
    <property type="entry name" value="GPROTEINBRPT"/>
</dbReference>
<sequence>MARDFTFQEEEEEFFDSRDSVSSVFDSCPGTPLKNGLLPEDQFISWPSCDPRFEVWIKDPVSVRERRDKFMKMFCADMMNCPPQGSDNPDEEVNVDGKIQADADGVESCSCSGNKLSVSTWSSEDTSTSCDETSDESLVSRIKNLDDGTVFVVNELGKDGSLKSLREVGSDRTLTLHEFERIFGSSSLIQRLMKREDSASRISEKSVGRMRIGWLKRLGAAACILDRQWEESWTSFPDPCSSKRIRIRWVKVHPYKKRIRGLSAVYKGQDFKAHDGTILTMKFSPDGQYLASGGEDGVVRVWYVMECERDEMDIPGDDPSCMYFTVSHSSKLTPLYVDKDKKTRSRSTTVNSDSVCVIIPPASFRLSEEPLHEFHGHDGHVLDISWSNNKCLLSSSMDKTVRMWQVGSEVCVKVFPHNDYVTCVQFNPINENYFISGSIDGKVRMWKISGCHVVDWAVIREIVTAVCYSPDGKGVVVGTLAGNCRFYNASDNILWLDAQFSLHGKKKSLKRITGFQFCPTNPHKLMVSSADSRVWILDGIDVVLKFKCIRNSGSQVSASFTSDGRHIVSASGDSNVYIWSHANNAVPTSNKVKSTLSCECFFSSNASIAIPWNGLQSGKKVTTSEVLHGQKDVFREKAGVSGNGYGSNCRIEDLFGSNTLYLSPSCCFSPSHEFLEYVPKSSATWPEENLPSSFAASTFYKSLKTSSWNTSHAWGLVMVTAGLDGRIRSYQNYGLPQHL</sequence>
<dbReference type="InterPro" id="IPR015943">
    <property type="entry name" value="WD40/YVTN_repeat-like_dom_sf"/>
</dbReference>
<dbReference type="EnsemblPlants" id="Ma04_t33730.3">
    <property type="protein sequence ID" value="Ma04_p33730.3"/>
    <property type="gene ID" value="Ma04_g33730"/>
</dbReference>
<evidence type="ECO:0000256" key="1">
    <source>
        <dbReference type="ARBA" id="ARBA00022574"/>
    </source>
</evidence>
<proteinExistence type="predicted"/>